<comment type="subunit">
    <text evidence="2">Part of the 50S ribosomal subunit.</text>
</comment>
<comment type="similarity">
    <text evidence="1">Belongs to the universal ribosomal protein uL30 family.</text>
</comment>
<reference evidence="7" key="2">
    <citation type="submission" date="2021-04" db="EMBL/GenBank/DDBJ databases">
        <authorList>
            <person name="Gilroy R."/>
        </authorList>
    </citation>
    <scope>NUCLEOTIDE SEQUENCE</scope>
    <source>
        <strain evidence="7">CHK169-4300</strain>
    </source>
</reference>
<dbReference type="Pfam" id="PF00327">
    <property type="entry name" value="Ribosomal_L30"/>
    <property type="match status" value="1"/>
</dbReference>
<dbReference type="InterPro" id="IPR005996">
    <property type="entry name" value="Ribosomal_uL30_bac-type"/>
</dbReference>
<accession>A0A9D2JYC0</accession>
<reference evidence="7" key="1">
    <citation type="journal article" date="2021" name="PeerJ">
        <title>Extensive microbial diversity within the chicken gut microbiome revealed by metagenomics and culture.</title>
        <authorList>
            <person name="Gilroy R."/>
            <person name="Ravi A."/>
            <person name="Getino M."/>
            <person name="Pursley I."/>
            <person name="Horton D.L."/>
            <person name="Alikhan N.F."/>
            <person name="Baker D."/>
            <person name="Gharbi K."/>
            <person name="Hall N."/>
            <person name="Watson M."/>
            <person name="Adriaenssens E.M."/>
            <person name="Foster-Nyarko E."/>
            <person name="Jarju S."/>
            <person name="Secka A."/>
            <person name="Antonio M."/>
            <person name="Oren A."/>
            <person name="Chaudhuri R.R."/>
            <person name="La Ragione R."/>
            <person name="Hildebrand F."/>
            <person name="Pallen M.J."/>
        </authorList>
    </citation>
    <scope>NUCLEOTIDE SEQUENCE</scope>
    <source>
        <strain evidence="7">CHK169-4300</strain>
    </source>
</reference>
<dbReference type="SUPFAM" id="SSF55129">
    <property type="entry name" value="Ribosomal protein L30p/L7e"/>
    <property type="match status" value="1"/>
</dbReference>
<dbReference type="NCBIfam" id="TIGR01308">
    <property type="entry name" value="rpmD_bact"/>
    <property type="match status" value="1"/>
</dbReference>
<evidence type="ECO:0000256" key="3">
    <source>
        <dbReference type="ARBA" id="ARBA00022980"/>
    </source>
</evidence>
<dbReference type="PANTHER" id="PTHR15892">
    <property type="entry name" value="MITOCHONDRIAL RIBOSOMAL PROTEIN L30"/>
    <property type="match status" value="1"/>
</dbReference>
<comment type="caution">
    <text evidence="7">The sequence shown here is derived from an EMBL/GenBank/DDBJ whole genome shotgun (WGS) entry which is preliminary data.</text>
</comment>
<dbReference type="Gene3D" id="3.30.1390.20">
    <property type="entry name" value="Ribosomal protein L30, ferredoxin-like fold domain"/>
    <property type="match status" value="1"/>
</dbReference>
<evidence type="ECO:0000313" key="7">
    <source>
        <dbReference type="EMBL" id="HIZ71033.1"/>
    </source>
</evidence>
<dbReference type="GO" id="GO:0003735">
    <property type="term" value="F:structural constituent of ribosome"/>
    <property type="evidence" value="ECO:0007669"/>
    <property type="project" value="InterPro"/>
</dbReference>
<dbReference type="GO" id="GO:0022625">
    <property type="term" value="C:cytosolic large ribosomal subunit"/>
    <property type="evidence" value="ECO:0007669"/>
    <property type="project" value="TreeGrafter"/>
</dbReference>
<dbReference type="InterPro" id="IPR036919">
    <property type="entry name" value="Ribo_uL30_ferredoxin-like_sf"/>
</dbReference>
<sequence length="62" mass="7063">MANLKVTLKRSLIGRPKKQHNIIKTLGLTTKINSSNIIPDTEITRNTIKRVEHLVEVEEISE</sequence>
<gene>
    <name evidence="7" type="primary">rpmD</name>
    <name evidence="7" type="ORF">H9808_04635</name>
</gene>
<dbReference type="PANTHER" id="PTHR15892:SF2">
    <property type="entry name" value="LARGE RIBOSOMAL SUBUNIT PROTEIN UL30M"/>
    <property type="match status" value="1"/>
</dbReference>
<keyword evidence="3 7" id="KW-0689">Ribosomal protein</keyword>
<proteinExistence type="inferred from homology"/>
<evidence type="ECO:0000256" key="5">
    <source>
        <dbReference type="ARBA" id="ARBA00035492"/>
    </source>
</evidence>
<evidence type="ECO:0000313" key="8">
    <source>
        <dbReference type="Proteomes" id="UP000824106"/>
    </source>
</evidence>
<protein>
    <recommendedName>
        <fullName evidence="5">50S ribosomal protein L30</fullName>
    </recommendedName>
</protein>
<evidence type="ECO:0000256" key="1">
    <source>
        <dbReference type="ARBA" id="ARBA00007594"/>
    </source>
</evidence>
<dbReference type="CDD" id="cd01658">
    <property type="entry name" value="Ribosomal_L30"/>
    <property type="match status" value="1"/>
</dbReference>
<dbReference type="InterPro" id="IPR016082">
    <property type="entry name" value="Ribosomal_uL30_ferredoxin-like"/>
</dbReference>
<evidence type="ECO:0000256" key="4">
    <source>
        <dbReference type="ARBA" id="ARBA00023274"/>
    </source>
</evidence>
<dbReference type="AlphaFoldDB" id="A0A9D2JYC0"/>
<dbReference type="GO" id="GO:0006412">
    <property type="term" value="P:translation"/>
    <property type="evidence" value="ECO:0007669"/>
    <property type="project" value="InterPro"/>
</dbReference>
<organism evidence="7 8">
    <name type="scientific">Candidatus Atopostipes pullistercoris</name>
    <dbReference type="NCBI Taxonomy" id="2838467"/>
    <lineage>
        <taxon>Bacteria</taxon>
        <taxon>Bacillati</taxon>
        <taxon>Bacillota</taxon>
        <taxon>Bacilli</taxon>
        <taxon>Lactobacillales</taxon>
        <taxon>Carnobacteriaceae</taxon>
        <taxon>Atopostipes</taxon>
    </lineage>
</organism>
<dbReference type="EMBL" id="DXAZ01000063">
    <property type="protein sequence ID" value="HIZ71033.1"/>
    <property type="molecule type" value="Genomic_DNA"/>
</dbReference>
<evidence type="ECO:0000259" key="6">
    <source>
        <dbReference type="Pfam" id="PF00327"/>
    </source>
</evidence>
<name>A0A9D2JYC0_9LACT</name>
<evidence type="ECO:0000256" key="2">
    <source>
        <dbReference type="ARBA" id="ARBA00011838"/>
    </source>
</evidence>
<dbReference type="Proteomes" id="UP000824106">
    <property type="component" value="Unassembled WGS sequence"/>
</dbReference>
<dbReference type="PIRSF" id="PIRSF002211">
    <property type="entry name" value="Ribosomal_L30_bac-type"/>
    <property type="match status" value="1"/>
</dbReference>
<feature type="domain" description="Large ribosomal subunit protein uL30-like ferredoxin-like fold" evidence="6">
    <location>
        <begin position="4"/>
        <end position="55"/>
    </location>
</feature>
<keyword evidence="4" id="KW-0687">Ribonucleoprotein</keyword>